<gene>
    <name evidence="1" type="ORF">LCGC14_3073440</name>
</gene>
<sequence>MAIAYKQLGQIKNAAATQELLYVVPASTEAVVSSIIICNQSGTATSFRVAVLPGGGTVATTDYIYFDLPISGNDTFIATIGLTLATTDEIEVYATLATLSMSVYGTEIT</sequence>
<name>A0A0F8WG32_9ZZZZ</name>
<accession>A0A0F8WG32</accession>
<organism evidence="1">
    <name type="scientific">marine sediment metagenome</name>
    <dbReference type="NCBI Taxonomy" id="412755"/>
    <lineage>
        <taxon>unclassified sequences</taxon>
        <taxon>metagenomes</taxon>
        <taxon>ecological metagenomes</taxon>
    </lineage>
</organism>
<dbReference type="AlphaFoldDB" id="A0A0F8WG32"/>
<protein>
    <submittedName>
        <fullName evidence="1">Uncharacterized protein</fullName>
    </submittedName>
</protein>
<reference evidence="1" key="1">
    <citation type="journal article" date="2015" name="Nature">
        <title>Complex archaea that bridge the gap between prokaryotes and eukaryotes.</title>
        <authorList>
            <person name="Spang A."/>
            <person name="Saw J.H."/>
            <person name="Jorgensen S.L."/>
            <person name="Zaremba-Niedzwiedzka K."/>
            <person name="Martijn J."/>
            <person name="Lind A.E."/>
            <person name="van Eijk R."/>
            <person name="Schleper C."/>
            <person name="Guy L."/>
            <person name="Ettema T.J."/>
        </authorList>
    </citation>
    <scope>NUCLEOTIDE SEQUENCE</scope>
</reference>
<proteinExistence type="predicted"/>
<comment type="caution">
    <text evidence="1">The sequence shown here is derived from an EMBL/GenBank/DDBJ whole genome shotgun (WGS) entry which is preliminary data.</text>
</comment>
<dbReference type="EMBL" id="LAZR01065435">
    <property type="protein sequence ID" value="KKK55548.1"/>
    <property type="molecule type" value="Genomic_DNA"/>
</dbReference>
<evidence type="ECO:0000313" key="1">
    <source>
        <dbReference type="EMBL" id="KKK55548.1"/>
    </source>
</evidence>